<protein>
    <recommendedName>
        <fullName evidence="3">Type II secretion system protein N</fullName>
    </recommendedName>
    <alternativeName>
        <fullName evidence="10">General secretion pathway protein N</fullName>
    </alternativeName>
</protein>
<evidence type="ECO:0000256" key="2">
    <source>
        <dbReference type="ARBA" id="ARBA00007208"/>
    </source>
</evidence>
<dbReference type="Pfam" id="PF01203">
    <property type="entry name" value="T2SSN"/>
    <property type="match status" value="1"/>
</dbReference>
<gene>
    <name evidence="11" type="ORF">DFR39_105136</name>
</gene>
<dbReference type="OrthoDB" id="8558191at2"/>
<evidence type="ECO:0000256" key="5">
    <source>
        <dbReference type="ARBA" id="ARBA00022475"/>
    </source>
</evidence>
<evidence type="ECO:0000256" key="6">
    <source>
        <dbReference type="ARBA" id="ARBA00022519"/>
    </source>
</evidence>
<name>A0A4R6N2K1_9BURK</name>
<dbReference type="EMBL" id="SNXE01000005">
    <property type="protein sequence ID" value="TDP09298.1"/>
    <property type="molecule type" value="Genomic_DNA"/>
</dbReference>
<dbReference type="RefSeq" id="WP_133603918.1">
    <property type="nucleotide sequence ID" value="NZ_JAUFPJ010000003.1"/>
</dbReference>
<dbReference type="GO" id="GO:0015627">
    <property type="term" value="C:type II protein secretion system complex"/>
    <property type="evidence" value="ECO:0007669"/>
    <property type="project" value="InterPro"/>
</dbReference>
<evidence type="ECO:0000256" key="10">
    <source>
        <dbReference type="ARBA" id="ARBA00030772"/>
    </source>
</evidence>
<keyword evidence="8" id="KW-0653">Protein transport</keyword>
<dbReference type="GO" id="GO:0005886">
    <property type="term" value="C:plasma membrane"/>
    <property type="evidence" value="ECO:0007669"/>
    <property type="project" value="UniProtKB-SubCell"/>
</dbReference>
<proteinExistence type="inferred from homology"/>
<dbReference type="AlphaFoldDB" id="A0A4R6N2K1"/>
<dbReference type="InterPro" id="IPR022792">
    <property type="entry name" value="T2SS_protein-GspN"/>
</dbReference>
<comment type="similarity">
    <text evidence="2">Belongs to the GSP N family.</text>
</comment>
<evidence type="ECO:0000256" key="4">
    <source>
        <dbReference type="ARBA" id="ARBA00022448"/>
    </source>
</evidence>
<keyword evidence="5" id="KW-1003">Cell membrane</keyword>
<dbReference type="GO" id="GO:0015628">
    <property type="term" value="P:protein secretion by the type II secretion system"/>
    <property type="evidence" value="ECO:0007669"/>
    <property type="project" value="InterPro"/>
</dbReference>
<comment type="caution">
    <text evidence="11">The sequence shown here is derived from an EMBL/GenBank/DDBJ whole genome shotgun (WGS) entry which is preliminary data.</text>
</comment>
<evidence type="ECO:0000256" key="8">
    <source>
        <dbReference type="ARBA" id="ARBA00022927"/>
    </source>
</evidence>
<keyword evidence="4" id="KW-0813">Transport</keyword>
<evidence type="ECO:0000313" key="11">
    <source>
        <dbReference type="EMBL" id="TDP09298.1"/>
    </source>
</evidence>
<keyword evidence="7" id="KW-0812">Transmembrane</keyword>
<keyword evidence="9" id="KW-0472">Membrane</keyword>
<evidence type="ECO:0000256" key="7">
    <source>
        <dbReference type="ARBA" id="ARBA00022692"/>
    </source>
</evidence>
<organism evidence="11 12">
    <name type="scientific">Roseateles asaccharophilus</name>
    <dbReference type="NCBI Taxonomy" id="582607"/>
    <lineage>
        <taxon>Bacteria</taxon>
        <taxon>Pseudomonadati</taxon>
        <taxon>Pseudomonadota</taxon>
        <taxon>Betaproteobacteria</taxon>
        <taxon>Burkholderiales</taxon>
        <taxon>Sphaerotilaceae</taxon>
        <taxon>Roseateles</taxon>
    </lineage>
</organism>
<keyword evidence="12" id="KW-1185">Reference proteome</keyword>
<evidence type="ECO:0000256" key="1">
    <source>
        <dbReference type="ARBA" id="ARBA00004533"/>
    </source>
</evidence>
<evidence type="ECO:0000313" key="12">
    <source>
        <dbReference type="Proteomes" id="UP000295357"/>
    </source>
</evidence>
<evidence type="ECO:0000256" key="3">
    <source>
        <dbReference type="ARBA" id="ARBA00021563"/>
    </source>
</evidence>
<accession>A0A4R6N2K1</accession>
<evidence type="ECO:0000256" key="9">
    <source>
        <dbReference type="ARBA" id="ARBA00023136"/>
    </source>
</evidence>
<dbReference type="Proteomes" id="UP000295357">
    <property type="component" value="Unassembled WGS sequence"/>
</dbReference>
<sequence>MIRRWVIAGSTVGALLALLTQAPAHWLAQGLHRASQGHLQLAETRGTVWDGSGLLVLGGGAGSRDASVLPDRLEWRLGLQGLGVVLKLRQACCIKGELGLLLKPESGRLSLSLPHQAAAGDWLARFPAAWLGGLGTPWNTLQLGGGLRLSARDFSLDWTQGRWQPRGQLDLDFINLSSRVATLAPLGSYRFSLIAPLGQAGPASLQLSTLEGALLLSGQGSLGPTRLRFQGEARAAPEREIALNNLLNIIGRREGARSLISIG</sequence>
<keyword evidence="6" id="KW-0997">Cell inner membrane</keyword>
<reference evidence="11 12" key="1">
    <citation type="submission" date="2019-03" db="EMBL/GenBank/DDBJ databases">
        <title>Genomic Encyclopedia of Type Strains, Phase IV (KMG-IV): sequencing the most valuable type-strain genomes for metagenomic binning, comparative biology and taxonomic classification.</title>
        <authorList>
            <person name="Goeker M."/>
        </authorList>
    </citation>
    <scope>NUCLEOTIDE SEQUENCE [LARGE SCALE GENOMIC DNA]</scope>
    <source>
        <strain evidence="11 12">DSM 25082</strain>
    </source>
</reference>
<comment type="subcellular location">
    <subcellularLocation>
        <location evidence="1">Cell inner membrane</location>
    </subcellularLocation>
</comment>